<keyword evidence="3" id="KW-0547">Nucleotide-binding</keyword>
<dbReference type="OrthoDB" id="2110130at2759"/>
<feature type="compositionally biased region" description="Basic and acidic residues" evidence="5">
    <location>
        <begin position="209"/>
        <end position="228"/>
    </location>
</feature>
<keyword evidence="8" id="KW-1185">Reference proteome</keyword>
<dbReference type="Pfam" id="PF12848">
    <property type="entry name" value="ABC_tran_Xtn"/>
    <property type="match status" value="1"/>
</dbReference>
<protein>
    <submittedName>
        <fullName evidence="7">ATP-binding cassette sub-family F member 1</fullName>
    </submittedName>
</protein>
<dbReference type="PROSITE" id="PS00211">
    <property type="entry name" value="ABC_TRANSPORTER_1"/>
    <property type="match status" value="2"/>
</dbReference>
<evidence type="ECO:0000256" key="4">
    <source>
        <dbReference type="ARBA" id="ARBA00022840"/>
    </source>
</evidence>
<feature type="compositionally biased region" description="Basic and acidic residues" evidence="5">
    <location>
        <begin position="251"/>
        <end position="268"/>
    </location>
</feature>
<dbReference type="InterPro" id="IPR017871">
    <property type="entry name" value="ABC_transporter-like_CS"/>
</dbReference>
<evidence type="ECO:0000256" key="3">
    <source>
        <dbReference type="ARBA" id="ARBA00022741"/>
    </source>
</evidence>
<dbReference type="InterPro" id="IPR050611">
    <property type="entry name" value="ABCF"/>
</dbReference>
<keyword evidence="2" id="KW-0677">Repeat</keyword>
<name>A0A9Q1HBJ0_HOLLE</name>
<dbReference type="InterPro" id="IPR003439">
    <property type="entry name" value="ABC_transporter-like_ATP-bd"/>
</dbReference>
<dbReference type="Proteomes" id="UP001152320">
    <property type="component" value="Chromosome 7"/>
</dbReference>
<dbReference type="Pfam" id="PF00005">
    <property type="entry name" value="ABC_tran"/>
    <property type="match status" value="2"/>
</dbReference>
<evidence type="ECO:0000259" key="6">
    <source>
        <dbReference type="PROSITE" id="PS50893"/>
    </source>
</evidence>
<feature type="compositionally biased region" description="Basic residues" evidence="5">
    <location>
        <begin position="1"/>
        <end position="10"/>
    </location>
</feature>
<evidence type="ECO:0000256" key="2">
    <source>
        <dbReference type="ARBA" id="ARBA00022737"/>
    </source>
</evidence>
<comment type="caution">
    <text evidence="7">The sequence shown here is derived from an EMBL/GenBank/DDBJ whole genome shotgun (WGS) entry which is preliminary data.</text>
</comment>
<dbReference type="InterPro" id="IPR003593">
    <property type="entry name" value="AAA+_ATPase"/>
</dbReference>
<dbReference type="InterPro" id="IPR032781">
    <property type="entry name" value="ABC_tran_Xtn"/>
</dbReference>
<evidence type="ECO:0000256" key="1">
    <source>
        <dbReference type="ARBA" id="ARBA00011054"/>
    </source>
</evidence>
<feature type="region of interest" description="Disordered" evidence="5">
    <location>
        <begin position="620"/>
        <end position="664"/>
    </location>
</feature>
<dbReference type="PROSITE" id="PS50893">
    <property type="entry name" value="ABC_TRANSPORTER_2"/>
    <property type="match status" value="2"/>
</dbReference>
<feature type="compositionally biased region" description="Basic and acidic residues" evidence="5">
    <location>
        <begin position="101"/>
        <end position="110"/>
    </location>
</feature>
<dbReference type="Gene3D" id="3.40.50.300">
    <property type="entry name" value="P-loop containing nucleotide triphosphate hydrolases"/>
    <property type="match status" value="2"/>
</dbReference>
<dbReference type="PANTHER" id="PTHR19211">
    <property type="entry name" value="ATP-BINDING TRANSPORT PROTEIN-RELATED"/>
    <property type="match status" value="1"/>
</dbReference>
<feature type="compositionally biased region" description="Basic and acidic residues" evidence="5">
    <location>
        <begin position="620"/>
        <end position="654"/>
    </location>
</feature>
<dbReference type="SUPFAM" id="SSF52540">
    <property type="entry name" value="P-loop containing nucleoside triphosphate hydrolases"/>
    <property type="match status" value="2"/>
</dbReference>
<dbReference type="PANTHER" id="PTHR19211:SF14">
    <property type="entry name" value="ATP-BINDING CASSETTE SUB-FAMILY F MEMBER 1"/>
    <property type="match status" value="1"/>
</dbReference>
<feature type="compositionally biased region" description="Basic residues" evidence="5">
    <location>
        <begin position="184"/>
        <end position="195"/>
    </location>
</feature>
<dbReference type="GO" id="GO:0016887">
    <property type="term" value="F:ATP hydrolysis activity"/>
    <property type="evidence" value="ECO:0007669"/>
    <property type="project" value="InterPro"/>
</dbReference>
<dbReference type="InterPro" id="IPR027417">
    <property type="entry name" value="P-loop_NTPase"/>
</dbReference>
<keyword evidence="4 7" id="KW-0067">ATP-binding</keyword>
<feature type="compositionally biased region" description="Acidic residues" evidence="5">
    <location>
        <begin position="229"/>
        <end position="250"/>
    </location>
</feature>
<dbReference type="SMART" id="SM00382">
    <property type="entry name" value="AAA"/>
    <property type="match status" value="2"/>
</dbReference>
<feature type="compositionally biased region" description="Basic residues" evidence="5">
    <location>
        <begin position="45"/>
        <end position="57"/>
    </location>
</feature>
<feature type="compositionally biased region" description="Acidic residues" evidence="5">
    <location>
        <begin position="116"/>
        <end position="132"/>
    </location>
</feature>
<dbReference type="GO" id="GO:0005524">
    <property type="term" value="F:ATP binding"/>
    <property type="evidence" value="ECO:0007669"/>
    <property type="project" value="UniProtKB-KW"/>
</dbReference>
<dbReference type="EMBL" id="JAIZAY010000007">
    <property type="protein sequence ID" value="KAJ8039418.1"/>
    <property type="molecule type" value="Genomic_DNA"/>
</dbReference>
<sequence>MPKNKKKGGRNVKEEEELEEKENKVQSVLDAGDDGGVAESQNQTKKGKKKDKKGKKPPKQEDEDDDADVIDPLGNNKDEDLSEEDSPPAEVPSKNKKKGKGKESQGEDSNKFVQLLEDEVGDDEDEEPEEEPVETKNNSKKKKGKGKEKPAEEVGNKFAQLGLEDEMPKETNEEIKEDEEVAKKSKKKAKTKKNKFAWLDEMEEEQEKVEEIPVKEEVSKADEKKEEEPPAEEPDENEQEGVGEIEEKENIEEQERSKSEKEEKPMSRKEKKKQKKKELMMQQMKEMEGDLGQFSLSQQENRGKGALLENATDIKNRGKGALLENATDIKIEKFSISAAGKDLFVNASLTIASGRRYGLVGPNGMGKTTLLSHIAARKLGIPPNIDVLLCEQEVVADNTPAFEAVLKADTKRLKLLAEEKKLIAESEAGDDSNSKRLEQVSFIFHKVLLGFKLKSGKSKAKWLSTGRNLSGHGGQVYEELQAIGADSAEARARRILAGLGFTVPMQAKATKDFSGGWRMRVSLARALFMEPTLLLLDEPTNHLDLNAVIWLDSYLQNWKKTLLVVSHDQQFLDDVCTDIIHLDMQKLYYYKGNYNAFKTMFVQKRKEQIKEYEKQEKKIKELKQRGKSSKAADKEMKSAKQKKTDKANKKKGDLGQEDDDGPVELLKKPRDYIVSFKFPEPPPLNPPILGLHSVKFGYENQKLLFKKLDFGIDMSSRVAIVGPNGVGKSTLLKLLTGELTPLEGECRKNHRLRIGFFSQHSGEQLNLDETPIEYLRRLFNLQYQETRKVLGQFGLVSHAHTIQNRSLSGGQKARVALAELSLMEPDVVILDEPTNNLDIESIDALAEAINDFAGGVIIVSHDARLITETDCQLWIVEDQNINEIDGDFDDYKRELLEELGEIEKQDA</sequence>
<feature type="domain" description="ABC transporter" evidence="6">
    <location>
        <begin position="329"/>
        <end position="609"/>
    </location>
</feature>
<dbReference type="CDD" id="cd03221">
    <property type="entry name" value="ABCF_EF-3"/>
    <property type="match status" value="2"/>
</dbReference>
<feature type="region of interest" description="Disordered" evidence="5">
    <location>
        <begin position="1"/>
        <end position="280"/>
    </location>
</feature>
<evidence type="ECO:0000313" key="7">
    <source>
        <dbReference type="EMBL" id="KAJ8039418.1"/>
    </source>
</evidence>
<gene>
    <name evidence="7" type="ORF">HOLleu_17133</name>
</gene>
<proteinExistence type="inferred from homology"/>
<dbReference type="FunFam" id="3.40.50.300:FF:000471">
    <property type="entry name" value="ATP-binding cassette, sub-family F (GCN20), member 1"/>
    <property type="match status" value="1"/>
</dbReference>
<feature type="domain" description="ABC transporter" evidence="6">
    <location>
        <begin position="689"/>
        <end position="904"/>
    </location>
</feature>
<accession>A0A9Q1HBJ0</accession>
<comment type="similarity">
    <text evidence="1">Belongs to the ABC transporter superfamily. ABCF family. EF3 subfamily.</text>
</comment>
<reference evidence="7" key="1">
    <citation type="submission" date="2021-10" db="EMBL/GenBank/DDBJ databases">
        <title>Tropical sea cucumber genome reveals ecological adaptation and Cuvierian tubules defense mechanism.</title>
        <authorList>
            <person name="Chen T."/>
        </authorList>
    </citation>
    <scope>NUCLEOTIDE SEQUENCE</scope>
    <source>
        <strain evidence="7">Nanhai2018</strain>
        <tissue evidence="7">Muscle</tissue>
    </source>
</reference>
<dbReference type="NCBIfam" id="NF000355">
    <property type="entry name" value="ribo_prot_ABC_F"/>
    <property type="match status" value="1"/>
</dbReference>
<evidence type="ECO:0000313" key="8">
    <source>
        <dbReference type="Proteomes" id="UP001152320"/>
    </source>
</evidence>
<organism evidence="7 8">
    <name type="scientific">Holothuria leucospilota</name>
    <name type="common">Black long sea cucumber</name>
    <name type="synonym">Mertensiothuria leucospilota</name>
    <dbReference type="NCBI Taxonomy" id="206669"/>
    <lineage>
        <taxon>Eukaryota</taxon>
        <taxon>Metazoa</taxon>
        <taxon>Echinodermata</taxon>
        <taxon>Eleutherozoa</taxon>
        <taxon>Echinozoa</taxon>
        <taxon>Holothuroidea</taxon>
        <taxon>Aspidochirotacea</taxon>
        <taxon>Aspidochirotida</taxon>
        <taxon>Holothuriidae</taxon>
        <taxon>Holothuria</taxon>
    </lineage>
</organism>
<evidence type="ECO:0000256" key="5">
    <source>
        <dbReference type="SAM" id="MobiDB-lite"/>
    </source>
</evidence>
<dbReference type="AlphaFoldDB" id="A0A9Q1HBJ0"/>